<organism evidence="7 8">
    <name type="scientific">Clitoria ternatea</name>
    <name type="common">Butterfly pea</name>
    <dbReference type="NCBI Taxonomy" id="43366"/>
    <lineage>
        <taxon>Eukaryota</taxon>
        <taxon>Viridiplantae</taxon>
        <taxon>Streptophyta</taxon>
        <taxon>Embryophyta</taxon>
        <taxon>Tracheophyta</taxon>
        <taxon>Spermatophyta</taxon>
        <taxon>Magnoliopsida</taxon>
        <taxon>eudicotyledons</taxon>
        <taxon>Gunneridae</taxon>
        <taxon>Pentapetalae</taxon>
        <taxon>rosids</taxon>
        <taxon>fabids</taxon>
        <taxon>Fabales</taxon>
        <taxon>Fabaceae</taxon>
        <taxon>Papilionoideae</taxon>
        <taxon>50 kb inversion clade</taxon>
        <taxon>NPAAA clade</taxon>
        <taxon>indigoferoid/millettioid clade</taxon>
        <taxon>Phaseoleae</taxon>
        <taxon>Clitoria</taxon>
    </lineage>
</organism>
<dbReference type="InterPro" id="IPR041577">
    <property type="entry name" value="RT_RNaseH_2"/>
</dbReference>
<evidence type="ECO:0000256" key="3">
    <source>
        <dbReference type="ARBA" id="ARBA00022722"/>
    </source>
</evidence>
<dbReference type="GO" id="GO:0016779">
    <property type="term" value="F:nucleotidyltransferase activity"/>
    <property type="evidence" value="ECO:0007669"/>
    <property type="project" value="UniProtKB-KW"/>
</dbReference>
<keyword evidence="4" id="KW-0255">Endonuclease</keyword>
<dbReference type="FunFam" id="3.30.70.270:FF:000020">
    <property type="entry name" value="Transposon Tf2-6 polyprotein-like Protein"/>
    <property type="match status" value="1"/>
</dbReference>
<keyword evidence="2" id="KW-0548">Nucleotidyltransferase</keyword>
<evidence type="ECO:0000256" key="1">
    <source>
        <dbReference type="ARBA" id="ARBA00022679"/>
    </source>
</evidence>
<dbReference type="InterPro" id="IPR021109">
    <property type="entry name" value="Peptidase_aspartic_dom_sf"/>
</dbReference>
<dbReference type="GO" id="GO:0004519">
    <property type="term" value="F:endonuclease activity"/>
    <property type="evidence" value="ECO:0007669"/>
    <property type="project" value="UniProtKB-KW"/>
</dbReference>
<dbReference type="InterPro" id="IPR050951">
    <property type="entry name" value="Retrovirus_Pol_polyprotein"/>
</dbReference>
<keyword evidence="8" id="KW-1185">Reference proteome</keyword>
<dbReference type="Proteomes" id="UP001359559">
    <property type="component" value="Unassembled WGS sequence"/>
</dbReference>
<gene>
    <name evidence="7" type="ORF">RJT34_12835</name>
</gene>
<dbReference type="EMBL" id="JAYKXN010000003">
    <property type="protein sequence ID" value="KAK7301958.1"/>
    <property type="molecule type" value="Genomic_DNA"/>
</dbReference>
<evidence type="ECO:0000256" key="5">
    <source>
        <dbReference type="ARBA" id="ARBA00023268"/>
    </source>
</evidence>
<keyword evidence="4" id="KW-0378">Hydrolase</keyword>
<keyword evidence="5" id="KW-0511">Multifunctional enzyme</keyword>
<dbReference type="SUPFAM" id="SSF56672">
    <property type="entry name" value="DNA/RNA polymerases"/>
    <property type="match status" value="1"/>
</dbReference>
<dbReference type="Pfam" id="PF17919">
    <property type="entry name" value="RT_RNaseH_2"/>
    <property type="match status" value="1"/>
</dbReference>
<keyword evidence="1" id="KW-0808">Transferase</keyword>
<feature type="domain" description="Reverse transcriptase/retrotransposon-derived protein RNase H-like" evidence="6">
    <location>
        <begin position="398"/>
        <end position="475"/>
    </location>
</feature>
<dbReference type="PANTHER" id="PTHR37984:SF5">
    <property type="entry name" value="PROTEIN NYNRIN-LIKE"/>
    <property type="match status" value="1"/>
</dbReference>
<dbReference type="InterPro" id="IPR043128">
    <property type="entry name" value="Rev_trsase/Diguanyl_cyclase"/>
</dbReference>
<evidence type="ECO:0000256" key="2">
    <source>
        <dbReference type="ARBA" id="ARBA00022695"/>
    </source>
</evidence>
<accession>A0AAN9JMY7</accession>
<evidence type="ECO:0000313" key="7">
    <source>
        <dbReference type="EMBL" id="KAK7301958.1"/>
    </source>
</evidence>
<dbReference type="Gene3D" id="2.40.70.10">
    <property type="entry name" value="Acid Proteases"/>
    <property type="match status" value="1"/>
</dbReference>
<name>A0AAN9JMY7_CLITE</name>
<dbReference type="AlphaFoldDB" id="A0AAN9JMY7"/>
<protein>
    <recommendedName>
        <fullName evidence="6">Reverse transcriptase/retrotransposon-derived protein RNase H-like domain-containing protein</fullName>
    </recommendedName>
</protein>
<comment type="caution">
    <text evidence="7">The sequence shown here is derived from an EMBL/GenBank/DDBJ whole genome shotgun (WGS) entry which is preliminary data.</text>
</comment>
<proteinExistence type="predicted"/>
<dbReference type="InterPro" id="IPR043502">
    <property type="entry name" value="DNA/RNA_pol_sf"/>
</dbReference>
<evidence type="ECO:0000313" key="8">
    <source>
        <dbReference type="Proteomes" id="UP001359559"/>
    </source>
</evidence>
<dbReference type="PANTHER" id="PTHR37984">
    <property type="entry name" value="PROTEIN CBG26694"/>
    <property type="match status" value="1"/>
</dbReference>
<evidence type="ECO:0000259" key="6">
    <source>
        <dbReference type="Pfam" id="PF17919"/>
    </source>
</evidence>
<dbReference type="Gene3D" id="3.30.70.270">
    <property type="match status" value="1"/>
</dbReference>
<sequence length="676" mass="77648">MLPVTLRFESKIEERCTHATKQRTYVLVQQAKDKEEPFFFDPDINLVERRLLKEKKLRDQARMENRRVTLGDYSRPTDKGMQSSIPRPPIATNNFELKPTLLQLVTNDQFGESEVEDPNLHLARFLQIYDTVKMNGVPGEAIRLRSIKYPHGMLEDLLVKVDKFIFPTDFVMLDMEADKKIPLILRRPFLATGRALIDVEKSKFMLRVQEEQVVFNVFNVMKHPAKTLDCFMIEEISNYKTPMLLKAEEEALKAFPEHDFDSESEELNEEEIKMLNLLEKEVVRMPFRLCNALATFQRCMLAIFGNMVEKFIKEKFHFMVKGGIVIGYKISAEGITVDCAKIEMIEKLPPPVYVKGVGSFLGYIGFYHRFIKDFYRITKPLTDFLMKDAPFIFSKHYSMAFASLKEKLISAPILAAPDWSSPFKLMCDTSDFAVGVVLGQKNDKLTHVIYYESKVLNEAQVNYTTTEKEMPVVVLEGDQLSHLEGDAEIIPIKEEFPNESLMRIEKSPWKLEGSLEFEVPSPLFFLFSYDPIPLLEDHGCLLVEIAFRIMWQSFRSVHLVTALPSSENSLDQYYSLWPNLAQASERLAQARRVASWTSLMRASLDEVLDIFRPSEWPVVGSLAQASVCGIRHWSIFDRASGWPWEASPERASIGNHTNGISLKRDILAQARSMSDA</sequence>
<evidence type="ECO:0000256" key="4">
    <source>
        <dbReference type="ARBA" id="ARBA00022759"/>
    </source>
</evidence>
<keyword evidence="3" id="KW-0540">Nuclease</keyword>
<reference evidence="7 8" key="1">
    <citation type="submission" date="2024-01" db="EMBL/GenBank/DDBJ databases">
        <title>The genomes of 5 underutilized Papilionoideae crops provide insights into root nodulation and disease resistance.</title>
        <authorList>
            <person name="Yuan L."/>
        </authorList>
    </citation>
    <scope>NUCLEOTIDE SEQUENCE [LARGE SCALE GENOMIC DNA]</scope>
    <source>
        <strain evidence="7">LY-2023</strain>
        <tissue evidence="7">Leaf</tissue>
    </source>
</reference>